<sequence length="86" mass="9878">MNYYILTEEVFETIDKDNVHFARKSIDGTERLVATTDLITDRVRSFQTIDTCSSYTFTNHSDWVGDETGVEVEELEEGGYISEIDD</sequence>
<evidence type="ECO:0000313" key="1">
    <source>
        <dbReference type="EMBL" id="ASE99965.1"/>
    </source>
</evidence>
<organism evidence="1">
    <name type="scientific">uncultured virus</name>
    <dbReference type="NCBI Taxonomy" id="340016"/>
    <lineage>
        <taxon>Viruses</taxon>
        <taxon>environmental samples</taxon>
    </lineage>
</organism>
<name>A0A218ML17_9VIRU</name>
<accession>A0A218ML17</accession>
<proteinExistence type="predicted"/>
<dbReference type="EMBL" id="KY052809">
    <property type="protein sequence ID" value="ASE99965.1"/>
    <property type="molecule type" value="Genomic_DNA"/>
</dbReference>
<protein>
    <submittedName>
        <fullName evidence="1">Uncharacterized protein</fullName>
    </submittedName>
</protein>
<reference evidence="1" key="2">
    <citation type="journal article" date="2017" name="Nat. Commun.">
        <title>Single-virus genomics reveals hidden cosmopolitan and abundant viruses.</title>
        <authorList>
            <person name="Martinez-Hernandez F."/>
            <person name="Fornas O."/>
            <person name="Lluesma Gomez M."/>
            <person name="Bolduc B."/>
            <person name="de la Cruz Pena M.J."/>
            <person name="Martinez J.M."/>
            <person name="Anton J."/>
            <person name="Gasol J.M."/>
            <person name="Rosselli R."/>
            <person name="Rodriguez-Valera F."/>
            <person name="Sullivan M.B."/>
            <person name="Acinas S.G."/>
            <person name="Martinez-Garcia M."/>
        </authorList>
    </citation>
    <scope>NUCLEOTIDE SEQUENCE</scope>
</reference>
<reference evidence="1" key="1">
    <citation type="submission" date="2016-10" db="EMBL/GenBank/DDBJ databases">
        <authorList>
            <person name="Varghese N."/>
        </authorList>
    </citation>
    <scope>NUCLEOTIDE SEQUENCE</scope>
</reference>